<feature type="domain" description="Acylphosphatase-like" evidence="7">
    <location>
        <begin position="8"/>
        <end position="98"/>
    </location>
</feature>
<reference evidence="9" key="1">
    <citation type="submission" date="2025-08" db="UniProtKB">
        <authorList>
            <consortium name="RefSeq"/>
        </authorList>
    </citation>
    <scope>IDENTIFICATION</scope>
    <source>
        <tissue evidence="9">Whole sample</tissue>
    </source>
</reference>
<dbReference type="EC" id="3.6.1.7" evidence="2 5"/>
<dbReference type="InterPro" id="IPR036046">
    <property type="entry name" value="Acylphosphatase-like_dom_sf"/>
</dbReference>
<evidence type="ECO:0000256" key="1">
    <source>
        <dbReference type="ARBA" id="ARBA00005614"/>
    </source>
</evidence>
<dbReference type="Gene3D" id="3.30.70.100">
    <property type="match status" value="1"/>
</dbReference>
<dbReference type="PANTHER" id="PTHR10029:SF3">
    <property type="entry name" value="ACYLPHOSPHATASE-RELATED"/>
    <property type="match status" value="1"/>
</dbReference>
<organism evidence="8 9">
    <name type="scientific">Crassostrea virginica</name>
    <name type="common">Eastern oyster</name>
    <dbReference type="NCBI Taxonomy" id="6565"/>
    <lineage>
        <taxon>Eukaryota</taxon>
        <taxon>Metazoa</taxon>
        <taxon>Spiralia</taxon>
        <taxon>Lophotrochozoa</taxon>
        <taxon>Mollusca</taxon>
        <taxon>Bivalvia</taxon>
        <taxon>Autobranchia</taxon>
        <taxon>Pteriomorphia</taxon>
        <taxon>Ostreida</taxon>
        <taxon>Ostreoidea</taxon>
        <taxon>Ostreidae</taxon>
        <taxon>Crassostrea</taxon>
    </lineage>
</organism>
<dbReference type="OrthoDB" id="7961613at2759"/>
<dbReference type="KEGG" id="cvn:111128695"/>
<gene>
    <name evidence="9" type="primary">LOC111128695</name>
</gene>
<dbReference type="GO" id="GO:0003998">
    <property type="term" value="F:acylphosphatase activity"/>
    <property type="evidence" value="ECO:0007669"/>
    <property type="project" value="UniProtKB-EC"/>
</dbReference>
<dbReference type="InterPro" id="IPR020456">
    <property type="entry name" value="Acylphosphatase"/>
</dbReference>
<proteinExistence type="inferred from homology"/>
<sequence length="98" mass="11321">MAGAKLASFDYEIFGKVQGVFFRRDTKKTAESLELVGWVRNTDRKTVEGTVQGKEENLVLMKKWLQTKGSRKSRIDRAVFKNEKTVSTLKFKDFTVRD</sequence>
<dbReference type="PROSITE" id="PS00150">
    <property type="entry name" value="ACYLPHOSPHATASE_1"/>
    <property type="match status" value="1"/>
</dbReference>
<comment type="similarity">
    <text evidence="1 6">Belongs to the acylphosphatase family.</text>
</comment>
<dbReference type="PRINTS" id="PR00112">
    <property type="entry name" value="ACYLPHPHTASE"/>
</dbReference>
<dbReference type="FunFam" id="3.30.70.100:FF:000011">
    <property type="entry name" value="Acylphosphatase"/>
    <property type="match status" value="1"/>
</dbReference>
<accession>A0A8B8DT57</accession>
<dbReference type="RefSeq" id="XP_022330171.1">
    <property type="nucleotide sequence ID" value="XM_022474463.1"/>
</dbReference>
<dbReference type="Proteomes" id="UP000694844">
    <property type="component" value="Chromosome 4"/>
</dbReference>
<dbReference type="PROSITE" id="PS51160">
    <property type="entry name" value="ACYLPHOSPHATASE_3"/>
    <property type="match status" value="1"/>
</dbReference>
<protein>
    <recommendedName>
        <fullName evidence="2 5">acylphosphatase</fullName>
        <ecNumber evidence="2 5">3.6.1.7</ecNumber>
    </recommendedName>
</protein>
<name>A0A8B8DT57_CRAVI</name>
<dbReference type="AlphaFoldDB" id="A0A8B8DT57"/>
<evidence type="ECO:0000259" key="7">
    <source>
        <dbReference type="PROSITE" id="PS51160"/>
    </source>
</evidence>
<keyword evidence="8" id="KW-1185">Reference proteome</keyword>
<evidence type="ECO:0000313" key="9">
    <source>
        <dbReference type="RefSeq" id="XP_022330171.1"/>
    </source>
</evidence>
<evidence type="ECO:0000313" key="8">
    <source>
        <dbReference type="Proteomes" id="UP000694844"/>
    </source>
</evidence>
<keyword evidence="3 5" id="KW-0378">Hydrolase</keyword>
<comment type="catalytic activity">
    <reaction evidence="4 5">
        <text>an acyl phosphate + H2O = a carboxylate + phosphate + H(+)</text>
        <dbReference type="Rhea" id="RHEA:14965"/>
        <dbReference type="ChEBI" id="CHEBI:15377"/>
        <dbReference type="ChEBI" id="CHEBI:15378"/>
        <dbReference type="ChEBI" id="CHEBI:29067"/>
        <dbReference type="ChEBI" id="CHEBI:43474"/>
        <dbReference type="ChEBI" id="CHEBI:59918"/>
        <dbReference type="EC" id="3.6.1.7"/>
    </reaction>
</comment>
<evidence type="ECO:0000256" key="6">
    <source>
        <dbReference type="RuleBase" id="RU004168"/>
    </source>
</evidence>
<feature type="active site" evidence="5">
    <location>
        <position position="23"/>
    </location>
</feature>
<dbReference type="InterPro" id="IPR017968">
    <property type="entry name" value="Acylphosphatase_CS"/>
</dbReference>
<evidence type="ECO:0000256" key="3">
    <source>
        <dbReference type="ARBA" id="ARBA00022801"/>
    </source>
</evidence>
<evidence type="ECO:0000256" key="5">
    <source>
        <dbReference type="PROSITE-ProRule" id="PRU00520"/>
    </source>
</evidence>
<evidence type="ECO:0000256" key="4">
    <source>
        <dbReference type="ARBA" id="ARBA00047645"/>
    </source>
</evidence>
<dbReference type="SUPFAM" id="SSF54975">
    <property type="entry name" value="Acylphosphatase/BLUF domain-like"/>
    <property type="match status" value="1"/>
</dbReference>
<dbReference type="Pfam" id="PF00708">
    <property type="entry name" value="Acylphosphatase"/>
    <property type="match status" value="1"/>
</dbReference>
<dbReference type="PANTHER" id="PTHR10029">
    <property type="entry name" value="ACYLPHOSPHATASE"/>
    <property type="match status" value="1"/>
</dbReference>
<dbReference type="GeneID" id="111128695"/>
<evidence type="ECO:0000256" key="2">
    <source>
        <dbReference type="ARBA" id="ARBA00012150"/>
    </source>
</evidence>
<feature type="active site" evidence="5">
    <location>
        <position position="41"/>
    </location>
</feature>
<dbReference type="InterPro" id="IPR001792">
    <property type="entry name" value="Acylphosphatase-like_dom"/>
</dbReference>